<dbReference type="Proteomes" id="UP000654075">
    <property type="component" value="Unassembled WGS sequence"/>
</dbReference>
<gene>
    <name evidence="3" type="ORF">PGLA1383_LOCUS22189</name>
    <name evidence="4" type="ORF">PGLA2088_LOCUS13021</name>
</gene>
<accession>A0A813IWD6</accession>
<dbReference type="Gene3D" id="3.30.420.10">
    <property type="entry name" value="Ribonuclease H-like superfamily/Ribonuclease H"/>
    <property type="match status" value="1"/>
</dbReference>
<dbReference type="PANTHER" id="PTHR46628:SF1">
    <property type="entry name" value="PIRNA BIOGENESIS PROTEIN EXD1"/>
    <property type="match status" value="1"/>
</dbReference>
<dbReference type="EMBL" id="CAJNNV010015939">
    <property type="protein sequence ID" value="CAE8603995.1"/>
    <property type="molecule type" value="Genomic_DNA"/>
</dbReference>
<dbReference type="GO" id="GO:1990923">
    <property type="term" value="C:PET complex"/>
    <property type="evidence" value="ECO:0007669"/>
    <property type="project" value="TreeGrafter"/>
</dbReference>
<feature type="compositionally biased region" description="Basic and acidic residues" evidence="1">
    <location>
        <begin position="350"/>
        <end position="361"/>
    </location>
</feature>
<dbReference type="EMBL" id="CAJNNW010015483">
    <property type="protein sequence ID" value="CAE8657772.1"/>
    <property type="molecule type" value="Genomic_DNA"/>
</dbReference>
<evidence type="ECO:0000313" key="6">
    <source>
        <dbReference type="Proteomes" id="UP000654075"/>
    </source>
</evidence>
<protein>
    <recommendedName>
        <fullName evidence="2">3'-5' exonuclease domain-containing protein</fullName>
    </recommendedName>
</protein>
<dbReference type="OrthoDB" id="26838at2759"/>
<dbReference type="Pfam" id="PF01612">
    <property type="entry name" value="DNA_pol_A_exo1"/>
    <property type="match status" value="1"/>
</dbReference>
<keyword evidence="6" id="KW-1185">Reference proteome</keyword>
<dbReference type="AlphaFoldDB" id="A0A813IWD6"/>
<dbReference type="InterPro" id="IPR052144">
    <property type="entry name" value="piRNA_biogenesis_EXD1"/>
</dbReference>
<feature type="domain" description="3'-5' exonuclease" evidence="2">
    <location>
        <begin position="63"/>
        <end position="243"/>
    </location>
</feature>
<evidence type="ECO:0000313" key="5">
    <source>
        <dbReference type="Proteomes" id="UP000626109"/>
    </source>
</evidence>
<dbReference type="PANTHER" id="PTHR46628">
    <property type="entry name" value="PIRNA BIOGENESIS PROTEIN EXD1"/>
    <property type="match status" value="1"/>
</dbReference>
<dbReference type="GO" id="GO:0008408">
    <property type="term" value="F:3'-5' exonuclease activity"/>
    <property type="evidence" value="ECO:0007669"/>
    <property type="project" value="InterPro"/>
</dbReference>
<dbReference type="GO" id="GO:0006139">
    <property type="term" value="P:nucleobase-containing compound metabolic process"/>
    <property type="evidence" value="ECO:0007669"/>
    <property type="project" value="InterPro"/>
</dbReference>
<sequence length="370" mass="42140">MAACVSYQMRSFLLRRPPFFAFRGSRLRHCSGEARRWQLPEVPPALRATLGEALVQRLVPREAVLIDSRAGAEEVLPELLSARLLGVDCEGVALGRWGRLCLCQVATSERVYLFDALREGVLEVLRPVLSTGSCIKVMHDCREDSSALLSQFDIELDGVFDSQVAHTMMLEQKATRPYQISLNELLKGVLQLENDKSQPLGQKMKDDPNVWFYRPMHEDLITYAAQDVMYLPLLHRRLCDELGDPSGGRVLSRSQRYVDYSRMNHHLSSPKAAQRRSLRLQAMLATHTETALYFKLNLGAHRQGVVSREEALKNFKDLQFGDIADCWVSAWNTTGNVLFLERLEPTNASFHEDPDFTTGKDGRRKRRRPR</sequence>
<feature type="region of interest" description="Disordered" evidence="1">
    <location>
        <begin position="350"/>
        <end position="370"/>
    </location>
</feature>
<dbReference type="SMART" id="SM00474">
    <property type="entry name" value="35EXOc"/>
    <property type="match status" value="1"/>
</dbReference>
<dbReference type="Proteomes" id="UP000626109">
    <property type="component" value="Unassembled WGS sequence"/>
</dbReference>
<dbReference type="OMA" id="WNGKFLY"/>
<name>A0A813IWD6_POLGL</name>
<dbReference type="InterPro" id="IPR036397">
    <property type="entry name" value="RNaseH_sf"/>
</dbReference>
<dbReference type="GO" id="GO:0003676">
    <property type="term" value="F:nucleic acid binding"/>
    <property type="evidence" value="ECO:0007669"/>
    <property type="project" value="InterPro"/>
</dbReference>
<proteinExistence type="predicted"/>
<organism evidence="4 5">
    <name type="scientific">Polarella glacialis</name>
    <name type="common">Dinoflagellate</name>
    <dbReference type="NCBI Taxonomy" id="89957"/>
    <lineage>
        <taxon>Eukaryota</taxon>
        <taxon>Sar</taxon>
        <taxon>Alveolata</taxon>
        <taxon>Dinophyceae</taxon>
        <taxon>Suessiales</taxon>
        <taxon>Suessiaceae</taxon>
        <taxon>Polarella</taxon>
    </lineage>
</organism>
<evidence type="ECO:0000313" key="3">
    <source>
        <dbReference type="EMBL" id="CAE8603995.1"/>
    </source>
</evidence>
<evidence type="ECO:0000259" key="2">
    <source>
        <dbReference type="SMART" id="SM00474"/>
    </source>
</evidence>
<dbReference type="SUPFAM" id="SSF53098">
    <property type="entry name" value="Ribonuclease H-like"/>
    <property type="match status" value="1"/>
</dbReference>
<comment type="caution">
    <text evidence="4">The sequence shown here is derived from an EMBL/GenBank/DDBJ whole genome shotgun (WGS) entry which is preliminary data.</text>
</comment>
<evidence type="ECO:0000256" key="1">
    <source>
        <dbReference type="SAM" id="MobiDB-lite"/>
    </source>
</evidence>
<dbReference type="InterPro" id="IPR002562">
    <property type="entry name" value="3'-5'_exonuclease_dom"/>
</dbReference>
<reference evidence="4" key="1">
    <citation type="submission" date="2021-02" db="EMBL/GenBank/DDBJ databases">
        <authorList>
            <person name="Dougan E. K."/>
            <person name="Rhodes N."/>
            <person name="Thang M."/>
            <person name="Chan C."/>
        </authorList>
    </citation>
    <scope>NUCLEOTIDE SEQUENCE</scope>
</reference>
<evidence type="ECO:0000313" key="4">
    <source>
        <dbReference type="EMBL" id="CAE8657772.1"/>
    </source>
</evidence>
<dbReference type="InterPro" id="IPR012337">
    <property type="entry name" value="RNaseH-like_sf"/>
</dbReference>